<evidence type="ECO:0000256" key="6">
    <source>
        <dbReference type="ARBA" id="ARBA00022989"/>
    </source>
</evidence>
<gene>
    <name evidence="9" type="ORF">N5D93_15460</name>
    <name evidence="10" type="ORF">P8T11_15610</name>
</gene>
<evidence type="ECO:0000256" key="8">
    <source>
        <dbReference type="SAM" id="Phobius"/>
    </source>
</evidence>
<evidence type="ECO:0000313" key="11">
    <source>
        <dbReference type="Proteomes" id="UP001161094"/>
    </source>
</evidence>
<evidence type="ECO:0000313" key="9">
    <source>
        <dbReference type="EMBL" id="MDH0737209.1"/>
    </source>
</evidence>
<reference evidence="9" key="1">
    <citation type="submission" date="2022-09" db="EMBL/GenBank/DDBJ databases">
        <title>Intensive care unit water sources are persistently colonized with multi-drug resistant bacteria and are the site of extensive horizontal gene transfer of antibiotic resistance genes.</title>
        <authorList>
            <person name="Diorio-Toth L."/>
        </authorList>
    </citation>
    <scope>NUCLEOTIDE SEQUENCE</scope>
    <source>
        <strain evidence="9">GD03843</strain>
    </source>
</reference>
<feature type="transmembrane region" description="Helical" evidence="8">
    <location>
        <begin position="274"/>
        <end position="292"/>
    </location>
</feature>
<proteinExistence type="inferred from homology"/>
<reference evidence="10 12" key="2">
    <citation type="submission" date="2023-03" db="EMBL/GenBank/DDBJ databases">
        <title>Achromobacter spanius LIG8.</title>
        <authorList>
            <person name="Shrestha S."/>
        </authorList>
    </citation>
    <scope>NUCLEOTIDE SEQUENCE [LARGE SCALE GENOMIC DNA]</scope>
    <source>
        <strain evidence="10 12">LIG8</strain>
    </source>
</reference>
<feature type="transmembrane region" description="Helical" evidence="8">
    <location>
        <begin position="216"/>
        <end position="239"/>
    </location>
</feature>
<keyword evidence="5" id="KW-0862">Zinc</keyword>
<dbReference type="EMBL" id="JAOCDZ010000010">
    <property type="protein sequence ID" value="MDH0737209.1"/>
    <property type="molecule type" value="Genomic_DNA"/>
</dbReference>
<keyword evidence="6 8" id="KW-1133">Transmembrane helix</keyword>
<evidence type="ECO:0000256" key="3">
    <source>
        <dbReference type="ARBA" id="ARBA00022475"/>
    </source>
</evidence>
<evidence type="ECO:0000256" key="5">
    <source>
        <dbReference type="ARBA" id="ARBA00022833"/>
    </source>
</evidence>
<dbReference type="PROSITE" id="PS51257">
    <property type="entry name" value="PROKAR_LIPOPROTEIN"/>
    <property type="match status" value="1"/>
</dbReference>
<feature type="transmembrane region" description="Helical" evidence="8">
    <location>
        <begin position="12"/>
        <end position="35"/>
    </location>
</feature>
<feature type="transmembrane region" description="Helical" evidence="8">
    <location>
        <begin position="245"/>
        <end position="262"/>
    </location>
</feature>
<keyword evidence="3" id="KW-1003">Cell membrane</keyword>
<comment type="subcellular location">
    <subcellularLocation>
        <location evidence="1">Cell membrane</location>
        <topology evidence="1">Multi-pass membrane protein</topology>
    </subcellularLocation>
</comment>
<dbReference type="Proteomes" id="UP001214170">
    <property type="component" value="Chromosome"/>
</dbReference>
<name>A0AA42LPN4_9BURK</name>
<protein>
    <submittedName>
        <fullName evidence="9">ZIP family metal transporter</fullName>
    </submittedName>
</protein>
<evidence type="ECO:0000256" key="2">
    <source>
        <dbReference type="ARBA" id="ARBA00006939"/>
    </source>
</evidence>
<evidence type="ECO:0000313" key="10">
    <source>
        <dbReference type="EMBL" id="WFP05763.1"/>
    </source>
</evidence>
<evidence type="ECO:0000256" key="7">
    <source>
        <dbReference type="ARBA" id="ARBA00023136"/>
    </source>
</evidence>
<feature type="transmembrane region" description="Helical" evidence="8">
    <location>
        <begin position="80"/>
        <end position="101"/>
    </location>
</feature>
<feature type="transmembrane region" description="Helical" evidence="8">
    <location>
        <begin position="183"/>
        <end position="209"/>
    </location>
</feature>
<dbReference type="RefSeq" id="WP_259250340.1">
    <property type="nucleotide sequence ID" value="NZ_CBFGSQ010000168.1"/>
</dbReference>
<feature type="transmembrane region" description="Helical" evidence="8">
    <location>
        <begin position="113"/>
        <end position="135"/>
    </location>
</feature>
<dbReference type="EMBL" id="CP121261">
    <property type="protein sequence ID" value="WFP05763.1"/>
    <property type="molecule type" value="Genomic_DNA"/>
</dbReference>
<sequence length="297" mass="30652">MNTFSRHRVRPAATSISVWTLAVLVSCLALHQLWAYLDVRAPHVADALLGGLVAAAATALGTLPILFARTIPQKVQDSMFGFGAGVMLAACAFSLVAPGIAAAESQGMGPWGAGLTVGAAILLGAAVLLIMDRTLPHEHFIKGREGIESRRIRRAWLFVIAITLHNLPEGLAIGVGFAGGDPVAGTALATGIAIQDVPEGLVVAVALLAAGYTRTFAVALGMLSGLVEPLGAVLGAAIVGWSALLLPWGLGFAAGAMLFVISHEIIPESHRKGHEVYATCGLMLGFVLMMLLDTALG</sequence>
<feature type="transmembrane region" description="Helical" evidence="8">
    <location>
        <begin position="155"/>
        <end position="177"/>
    </location>
</feature>
<accession>A0AA42LPN4</accession>
<dbReference type="Proteomes" id="UP001161094">
    <property type="component" value="Unassembled WGS sequence"/>
</dbReference>
<feature type="transmembrane region" description="Helical" evidence="8">
    <location>
        <begin position="47"/>
        <end position="68"/>
    </location>
</feature>
<keyword evidence="12" id="KW-1185">Reference proteome</keyword>
<organism evidence="9 11">
    <name type="scientific">Achromobacter spanius</name>
    <dbReference type="NCBI Taxonomy" id="217203"/>
    <lineage>
        <taxon>Bacteria</taxon>
        <taxon>Pseudomonadati</taxon>
        <taxon>Pseudomonadota</taxon>
        <taxon>Betaproteobacteria</taxon>
        <taxon>Burkholderiales</taxon>
        <taxon>Alcaligenaceae</taxon>
        <taxon>Achromobacter</taxon>
    </lineage>
</organism>
<evidence type="ECO:0000256" key="4">
    <source>
        <dbReference type="ARBA" id="ARBA00022692"/>
    </source>
</evidence>
<comment type="similarity">
    <text evidence="2">Belongs to the ZIP transporter (TC 2.A.5) family.</text>
</comment>
<evidence type="ECO:0000313" key="12">
    <source>
        <dbReference type="Proteomes" id="UP001214170"/>
    </source>
</evidence>
<keyword evidence="7 8" id="KW-0472">Membrane</keyword>
<dbReference type="GO" id="GO:0005385">
    <property type="term" value="F:zinc ion transmembrane transporter activity"/>
    <property type="evidence" value="ECO:0007669"/>
    <property type="project" value="TreeGrafter"/>
</dbReference>
<dbReference type="GO" id="GO:0005886">
    <property type="term" value="C:plasma membrane"/>
    <property type="evidence" value="ECO:0007669"/>
    <property type="project" value="UniProtKB-SubCell"/>
</dbReference>
<dbReference type="AlphaFoldDB" id="A0AA42LPN4"/>
<dbReference type="PANTHER" id="PTHR11040">
    <property type="entry name" value="ZINC/IRON TRANSPORTER"/>
    <property type="match status" value="1"/>
</dbReference>
<evidence type="ECO:0000256" key="1">
    <source>
        <dbReference type="ARBA" id="ARBA00004651"/>
    </source>
</evidence>
<dbReference type="InterPro" id="IPR003689">
    <property type="entry name" value="ZIP"/>
</dbReference>
<dbReference type="PANTHER" id="PTHR11040:SF211">
    <property type="entry name" value="ZINC TRANSPORTER ZIP11"/>
    <property type="match status" value="1"/>
</dbReference>
<dbReference type="Pfam" id="PF02535">
    <property type="entry name" value="Zip"/>
    <property type="match status" value="1"/>
</dbReference>
<keyword evidence="4 8" id="KW-0812">Transmembrane</keyword>